<dbReference type="Proteomes" id="UP000070427">
    <property type="component" value="Unassembled WGS sequence"/>
</dbReference>
<dbReference type="InterPro" id="IPR039506">
    <property type="entry name" value="SPOB_a"/>
</dbReference>
<name>A0A140L253_9FIRM</name>
<evidence type="ECO:0000259" key="5">
    <source>
        <dbReference type="Pfam" id="PF14689"/>
    </source>
</evidence>
<sequence>MAEWLVYLTTESQHVSFMVAKILKWTLLFFFAAVLAVKFYGRFVPKKDWERLFFCWRLQRHDFNNHLQIIYAMLQLGKVDKVLDYIESIKRQNELFSAVCSLENPRLIGEVLDLIILLKKKGYDIFIKVPGDFDPKKVNLQDVKYLKKKVWEILKDGKDAQEKRNLQIEFPETLGVYDSKPDII</sequence>
<organism evidence="6 7">
    <name type="scientific">Fervidicola ferrireducens</name>
    <dbReference type="NCBI Taxonomy" id="520764"/>
    <lineage>
        <taxon>Bacteria</taxon>
        <taxon>Bacillati</taxon>
        <taxon>Bacillota</taxon>
        <taxon>Clostridia</taxon>
        <taxon>Thermosediminibacterales</taxon>
        <taxon>Thermosediminibacteraceae</taxon>
        <taxon>Fervidicola</taxon>
    </lineage>
</organism>
<keyword evidence="4" id="KW-1133">Transmembrane helix</keyword>
<evidence type="ECO:0000313" key="7">
    <source>
        <dbReference type="Proteomes" id="UP000070427"/>
    </source>
</evidence>
<keyword evidence="4" id="KW-0472">Membrane</keyword>
<keyword evidence="2" id="KW-0808">Transferase</keyword>
<feature type="transmembrane region" description="Helical" evidence="4">
    <location>
        <begin position="22"/>
        <end position="41"/>
    </location>
</feature>
<dbReference type="GO" id="GO:0000155">
    <property type="term" value="F:phosphorelay sensor kinase activity"/>
    <property type="evidence" value="ECO:0007669"/>
    <property type="project" value="InterPro"/>
</dbReference>
<keyword evidence="4" id="KW-0812">Transmembrane</keyword>
<evidence type="ECO:0000256" key="2">
    <source>
        <dbReference type="ARBA" id="ARBA00022679"/>
    </source>
</evidence>
<proteinExistence type="predicted"/>
<evidence type="ECO:0000256" key="3">
    <source>
        <dbReference type="ARBA" id="ARBA00022777"/>
    </source>
</evidence>
<evidence type="ECO:0000313" key="6">
    <source>
        <dbReference type="EMBL" id="KXG74628.1"/>
    </source>
</evidence>
<dbReference type="STRING" id="520764.AN618_22240"/>
<dbReference type="InterPro" id="IPR016120">
    <property type="entry name" value="Sig_transdc_His_kin_SpoOB"/>
</dbReference>
<comment type="caution">
    <text evidence="6">The sequence shown here is derived from an EMBL/GenBank/DDBJ whole genome shotgun (WGS) entry which is preliminary data.</text>
</comment>
<dbReference type="AlphaFoldDB" id="A0A140L253"/>
<evidence type="ECO:0000256" key="1">
    <source>
        <dbReference type="ARBA" id="ARBA00022553"/>
    </source>
</evidence>
<keyword evidence="1" id="KW-0597">Phosphoprotein</keyword>
<dbReference type="EMBL" id="LOED01000043">
    <property type="protein sequence ID" value="KXG74628.1"/>
    <property type="molecule type" value="Genomic_DNA"/>
</dbReference>
<dbReference type="Gene3D" id="1.10.287.130">
    <property type="match status" value="1"/>
</dbReference>
<reference evidence="6 7" key="1">
    <citation type="submission" date="2015-12" db="EMBL/GenBank/DDBJ databases">
        <title>Draft genome sequnece of Fervidicola ferrireducens strain Y170.</title>
        <authorList>
            <person name="Patel B.K."/>
        </authorList>
    </citation>
    <scope>NUCLEOTIDE SEQUENCE [LARGE SCALE GENOMIC DNA]</scope>
    <source>
        <strain evidence="6 7">Y170</strain>
    </source>
</reference>
<evidence type="ECO:0000256" key="4">
    <source>
        <dbReference type="SAM" id="Phobius"/>
    </source>
</evidence>
<keyword evidence="7" id="KW-1185">Reference proteome</keyword>
<keyword evidence="3" id="KW-0418">Kinase</keyword>
<feature type="domain" description="SpoOB alpha-helical" evidence="5">
    <location>
        <begin position="47"/>
        <end position="95"/>
    </location>
</feature>
<dbReference type="RefSeq" id="WP_066355068.1">
    <property type="nucleotide sequence ID" value="NZ_LOED01000043.1"/>
</dbReference>
<dbReference type="Pfam" id="PF14689">
    <property type="entry name" value="SPOB_a"/>
    <property type="match status" value="1"/>
</dbReference>
<gene>
    <name evidence="6" type="ORF">AN618_22240</name>
</gene>
<dbReference type="InParanoid" id="A0A140L253"/>
<protein>
    <recommendedName>
        <fullName evidence="5">SpoOB alpha-helical domain-containing protein</fullName>
    </recommendedName>
</protein>
<dbReference type="SUPFAM" id="SSF55890">
    <property type="entry name" value="Sporulation response regulatory protein Spo0B"/>
    <property type="match status" value="1"/>
</dbReference>
<accession>A0A140L253</accession>